<name>K0S1I0_THAOC</name>
<gene>
    <name evidence="1" type="ORF">THAOC_25401</name>
</gene>
<proteinExistence type="predicted"/>
<keyword evidence="2" id="KW-1185">Reference proteome</keyword>
<evidence type="ECO:0000313" key="1">
    <source>
        <dbReference type="EMBL" id="EJK54926.1"/>
    </source>
</evidence>
<protein>
    <submittedName>
        <fullName evidence="1">Uncharacterized protein</fullName>
    </submittedName>
</protein>
<evidence type="ECO:0000313" key="2">
    <source>
        <dbReference type="Proteomes" id="UP000266841"/>
    </source>
</evidence>
<sequence>MSSAEQLADFTDLESKAYHRAYAALHKDLPSAVDDANVTQEWYKQWLKHLTHKAKGLGNLYDDNRGHLDALDSTPPDYYRAAMPLEEDFDLETHPTLKWLLASTN</sequence>
<dbReference type="Proteomes" id="UP000266841">
    <property type="component" value="Unassembled WGS sequence"/>
</dbReference>
<dbReference type="EMBL" id="AGNL01035036">
    <property type="protein sequence ID" value="EJK54926.1"/>
    <property type="molecule type" value="Genomic_DNA"/>
</dbReference>
<reference evidence="1 2" key="1">
    <citation type="journal article" date="2012" name="Genome Biol.">
        <title>Genome and low-iron response of an oceanic diatom adapted to chronic iron limitation.</title>
        <authorList>
            <person name="Lommer M."/>
            <person name="Specht M."/>
            <person name="Roy A.S."/>
            <person name="Kraemer L."/>
            <person name="Andreson R."/>
            <person name="Gutowska M.A."/>
            <person name="Wolf J."/>
            <person name="Bergner S.V."/>
            <person name="Schilhabel M.B."/>
            <person name="Klostermeier U.C."/>
            <person name="Beiko R.G."/>
            <person name="Rosenstiel P."/>
            <person name="Hippler M."/>
            <person name="Laroche J."/>
        </authorList>
    </citation>
    <scope>NUCLEOTIDE SEQUENCE [LARGE SCALE GENOMIC DNA]</scope>
    <source>
        <strain evidence="1 2">CCMP1005</strain>
    </source>
</reference>
<accession>K0S1I0</accession>
<comment type="caution">
    <text evidence="1">The sequence shown here is derived from an EMBL/GenBank/DDBJ whole genome shotgun (WGS) entry which is preliminary data.</text>
</comment>
<dbReference type="AlphaFoldDB" id="K0S1I0"/>
<organism evidence="1 2">
    <name type="scientific">Thalassiosira oceanica</name>
    <name type="common">Marine diatom</name>
    <dbReference type="NCBI Taxonomy" id="159749"/>
    <lineage>
        <taxon>Eukaryota</taxon>
        <taxon>Sar</taxon>
        <taxon>Stramenopiles</taxon>
        <taxon>Ochrophyta</taxon>
        <taxon>Bacillariophyta</taxon>
        <taxon>Coscinodiscophyceae</taxon>
        <taxon>Thalassiosirophycidae</taxon>
        <taxon>Thalassiosirales</taxon>
        <taxon>Thalassiosiraceae</taxon>
        <taxon>Thalassiosira</taxon>
    </lineage>
</organism>